<feature type="domain" description="Reverse transcriptase zinc-binding" evidence="2">
    <location>
        <begin position="2"/>
        <end position="52"/>
    </location>
</feature>
<dbReference type="InterPro" id="IPR002156">
    <property type="entry name" value="RNaseH_domain"/>
</dbReference>
<dbReference type="InterPro" id="IPR044730">
    <property type="entry name" value="RNase_H-like_dom_plant"/>
</dbReference>
<feature type="domain" description="RNase H type-1" evidence="1">
    <location>
        <begin position="167"/>
        <end position="244"/>
    </location>
</feature>
<dbReference type="CDD" id="cd06222">
    <property type="entry name" value="RNase_H_like"/>
    <property type="match status" value="1"/>
</dbReference>
<dbReference type="InterPro" id="IPR036397">
    <property type="entry name" value="RNaseH_sf"/>
</dbReference>
<reference evidence="3" key="1">
    <citation type="submission" date="2018-02" db="EMBL/GenBank/DDBJ databases">
        <authorList>
            <person name="Cohen D.B."/>
            <person name="Kent A.D."/>
        </authorList>
    </citation>
    <scope>NUCLEOTIDE SEQUENCE</scope>
</reference>
<evidence type="ECO:0000259" key="1">
    <source>
        <dbReference type="Pfam" id="PF13456"/>
    </source>
</evidence>
<dbReference type="GO" id="GO:0004523">
    <property type="term" value="F:RNA-DNA hybrid ribonuclease activity"/>
    <property type="evidence" value="ECO:0007669"/>
    <property type="project" value="InterPro"/>
</dbReference>
<dbReference type="InterPro" id="IPR012337">
    <property type="entry name" value="RNaseH-like_sf"/>
</dbReference>
<sequence length="262" mass="29310">MLLWRIGTNILPTKDLLAQKVGINDSSCPLCGEAEETGIHLFFKCNVARAIWFGSCWGLRTESLQLNSNEDILKLVLKPPPHLSMSINQNLIEPNCTSLIMALTLEAIWHLRNQVFHGGVQIKIHSVIKYLEMIVKESLKTFLKEEQWNLMEHTHWRCPPNGVIKLNVDATISKEFTTLAVVARDENGQILNAWANEHIPCDPLQAEAAALFWAVQLAIQKDFKHVIIEGDSKICINALNGNLNSKGGKWSSSLLGKSCLLP</sequence>
<evidence type="ECO:0008006" key="4">
    <source>
        <dbReference type="Google" id="ProtNLM"/>
    </source>
</evidence>
<proteinExistence type="predicted"/>
<dbReference type="AlphaFoldDB" id="A0A2N9E4F1"/>
<dbReference type="Pfam" id="PF13456">
    <property type="entry name" value="RVT_3"/>
    <property type="match status" value="1"/>
</dbReference>
<dbReference type="SUPFAM" id="SSF53098">
    <property type="entry name" value="Ribonuclease H-like"/>
    <property type="match status" value="1"/>
</dbReference>
<dbReference type="PANTHER" id="PTHR47074">
    <property type="entry name" value="BNAC02G40300D PROTEIN"/>
    <property type="match status" value="1"/>
</dbReference>
<dbReference type="PANTHER" id="PTHR47074:SF48">
    <property type="entry name" value="POLYNUCLEOTIDYL TRANSFERASE, RIBONUCLEASE H-LIKE SUPERFAMILY PROTEIN"/>
    <property type="match status" value="1"/>
</dbReference>
<evidence type="ECO:0000313" key="3">
    <source>
        <dbReference type="EMBL" id="SPC73817.1"/>
    </source>
</evidence>
<dbReference type="InterPro" id="IPR026960">
    <property type="entry name" value="RVT-Znf"/>
</dbReference>
<dbReference type="GO" id="GO:0003676">
    <property type="term" value="F:nucleic acid binding"/>
    <property type="evidence" value="ECO:0007669"/>
    <property type="project" value="InterPro"/>
</dbReference>
<evidence type="ECO:0000259" key="2">
    <source>
        <dbReference type="Pfam" id="PF13966"/>
    </source>
</evidence>
<accession>A0A2N9E4F1</accession>
<dbReference type="InterPro" id="IPR052929">
    <property type="entry name" value="RNase_H-like_EbsB-rel"/>
</dbReference>
<name>A0A2N9E4F1_FAGSY</name>
<dbReference type="EMBL" id="OIVN01000077">
    <property type="protein sequence ID" value="SPC73817.1"/>
    <property type="molecule type" value="Genomic_DNA"/>
</dbReference>
<dbReference type="Pfam" id="PF13966">
    <property type="entry name" value="zf-RVT"/>
    <property type="match status" value="1"/>
</dbReference>
<organism evidence="3">
    <name type="scientific">Fagus sylvatica</name>
    <name type="common">Beechnut</name>
    <dbReference type="NCBI Taxonomy" id="28930"/>
    <lineage>
        <taxon>Eukaryota</taxon>
        <taxon>Viridiplantae</taxon>
        <taxon>Streptophyta</taxon>
        <taxon>Embryophyta</taxon>
        <taxon>Tracheophyta</taxon>
        <taxon>Spermatophyta</taxon>
        <taxon>Magnoliopsida</taxon>
        <taxon>eudicotyledons</taxon>
        <taxon>Gunneridae</taxon>
        <taxon>Pentapetalae</taxon>
        <taxon>rosids</taxon>
        <taxon>fabids</taxon>
        <taxon>Fagales</taxon>
        <taxon>Fagaceae</taxon>
        <taxon>Fagus</taxon>
    </lineage>
</organism>
<protein>
    <recommendedName>
        <fullName evidence="4">RNase H type-1 domain-containing protein</fullName>
    </recommendedName>
</protein>
<dbReference type="Gene3D" id="3.30.420.10">
    <property type="entry name" value="Ribonuclease H-like superfamily/Ribonuclease H"/>
    <property type="match status" value="1"/>
</dbReference>
<gene>
    <name evidence="3" type="ORF">FSB_LOCUS1699</name>
</gene>